<dbReference type="AlphaFoldDB" id="A0A7X3H5K5"/>
<dbReference type="EMBL" id="WTFN01000013">
    <property type="protein sequence ID" value="MWK55802.1"/>
    <property type="molecule type" value="Genomic_DNA"/>
</dbReference>
<reference evidence="1 2" key="1">
    <citation type="submission" date="2019-12" db="EMBL/GenBank/DDBJ databases">
        <title>Draft genome sequence of Pseudomonas otitidis recovered from a chicken carcass.</title>
        <authorList>
            <person name="Vieira T.R."/>
            <person name="Oliviera E.F.C."/>
            <person name="Silva N.M.V."/>
            <person name="Sambrano G.E."/>
            <person name="Cibulski S.P."/>
            <person name="Cardoso M.R.I."/>
        </authorList>
    </citation>
    <scope>NUCLEOTIDE SEQUENCE [LARGE SCALE GENOMIC DNA]</scope>
    <source>
        <strain evidence="1 2">25_K</strain>
    </source>
</reference>
<dbReference type="Proteomes" id="UP000461288">
    <property type="component" value="Unassembled WGS sequence"/>
</dbReference>
<dbReference type="RefSeq" id="WP_160480342.1">
    <property type="nucleotide sequence ID" value="NZ_WTFN01000013.1"/>
</dbReference>
<evidence type="ECO:0000313" key="1">
    <source>
        <dbReference type="EMBL" id="MWK55802.1"/>
    </source>
</evidence>
<evidence type="ECO:0000313" key="2">
    <source>
        <dbReference type="Proteomes" id="UP000461288"/>
    </source>
</evidence>
<name>A0A7X3H5K5_9GAMM</name>
<gene>
    <name evidence="1" type="ORF">GO594_07435</name>
</gene>
<organism evidence="1 2">
    <name type="scientific">Metapseudomonas otitidis</name>
    <dbReference type="NCBI Taxonomy" id="319939"/>
    <lineage>
        <taxon>Bacteria</taxon>
        <taxon>Pseudomonadati</taxon>
        <taxon>Pseudomonadota</taxon>
        <taxon>Gammaproteobacteria</taxon>
        <taxon>Pseudomonadales</taxon>
        <taxon>Pseudomonadaceae</taxon>
        <taxon>Metapseudomonas</taxon>
    </lineage>
</organism>
<accession>A0A7X3H5K5</accession>
<proteinExistence type="predicted"/>
<comment type="caution">
    <text evidence="1">The sequence shown here is derived from an EMBL/GenBank/DDBJ whole genome shotgun (WGS) entry which is preliminary data.</text>
</comment>
<protein>
    <submittedName>
        <fullName evidence="1">Uncharacterized protein</fullName>
    </submittedName>
</protein>
<sequence length="170" mass="18310">MNPIPPVMLGGVELRPWSGLVVQEYSPIGGTTMARRSGGAAVKMQHWRKTAITLRGSGWMGPGLAGVDFSQPVELRCTKQLSLTTTALTGTLPSAPRPDYAPWVMALVGREWERYPVAMAGLAFTITPVPGATLYQVCWMPTFTVFCDAPGESMDPSAASHDWSITAEEV</sequence>